<dbReference type="SUPFAM" id="SSF54928">
    <property type="entry name" value="RNA-binding domain, RBD"/>
    <property type="match status" value="1"/>
</dbReference>
<dbReference type="InterPro" id="IPR035979">
    <property type="entry name" value="RBD_domain_sf"/>
</dbReference>
<feature type="non-terminal residue" evidence="1">
    <location>
        <position position="1"/>
    </location>
</feature>
<dbReference type="Gene3D" id="3.30.70.330">
    <property type="match status" value="1"/>
</dbReference>
<evidence type="ECO:0008006" key="3">
    <source>
        <dbReference type="Google" id="ProtNLM"/>
    </source>
</evidence>
<evidence type="ECO:0000313" key="2">
    <source>
        <dbReference type="Proteomes" id="UP000836841"/>
    </source>
</evidence>
<proteinExistence type="predicted"/>
<evidence type="ECO:0000313" key="1">
    <source>
        <dbReference type="EMBL" id="CAH2073771.1"/>
    </source>
</evidence>
<protein>
    <recommendedName>
        <fullName evidence="3">RRM domain-containing protein</fullName>
    </recommendedName>
</protein>
<dbReference type="AlphaFoldDB" id="A0AAU9SX57"/>
<dbReference type="GO" id="GO:0003676">
    <property type="term" value="F:nucleic acid binding"/>
    <property type="evidence" value="ECO:0007669"/>
    <property type="project" value="InterPro"/>
</dbReference>
<gene>
    <name evidence="1" type="ORF">TAV2_LOCUS18710</name>
</gene>
<dbReference type="Proteomes" id="UP000836841">
    <property type="component" value="Chromosome 6"/>
</dbReference>
<reference evidence="1 2" key="1">
    <citation type="submission" date="2022-03" db="EMBL/GenBank/DDBJ databases">
        <authorList>
            <person name="Nunn A."/>
            <person name="Chopra R."/>
            <person name="Nunn A."/>
            <person name="Contreras Garrido A."/>
        </authorList>
    </citation>
    <scope>NUCLEOTIDE SEQUENCE [LARGE SCALE GENOMIC DNA]</scope>
</reference>
<organism evidence="1 2">
    <name type="scientific">Thlaspi arvense</name>
    <name type="common">Field penny-cress</name>
    <dbReference type="NCBI Taxonomy" id="13288"/>
    <lineage>
        <taxon>Eukaryota</taxon>
        <taxon>Viridiplantae</taxon>
        <taxon>Streptophyta</taxon>
        <taxon>Embryophyta</taxon>
        <taxon>Tracheophyta</taxon>
        <taxon>Spermatophyta</taxon>
        <taxon>Magnoliopsida</taxon>
        <taxon>eudicotyledons</taxon>
        <taxon>Gunneridae</taxon>
        <taxon>Pentapetalae</taxon>
        <taxon>rosids</taxon>
        <taxon>malvids</taxon>
        <taxon>Brassicales</taxon>
        <taxon>Brassicaceae</taxon>
        <taxon>Thlaspideae</taxon>
        <taxon>Thlaspi</taxon>
    </lineage>
</organism>
<dbReference type="InterPro" id="IPR012677">
    <property type="entry name" value="Nucleotide-bd_a/b_plait_sf"/>
</dbReference>
<dbReference type="EMBL" id="OU466862">
    <property type="protein sequence ID" value="CAH2073771.1"/>
    <property type="molecule type" value="Genomic_DNA"/>
</dbReference>
<keyword evidence="2" id="KW-1185">Reference proteome</keyword>
<sequence>LMVSSQGLKLNGSDAAIPKRRHIGRIGVTGYDTGLPRGDVESALRKHFASCGQITDVYIPVRCRRDNIITLERFVASSSDPVFPAQLEYSFIYFVGEGAVDNALQLDGSDVAGGNVSAEDIPFLEDAHNVPELSGSVMGGRKVVVELIGTPEKTTVYDHPPHRGRRDGCCYVHNCQVKLSWFTLGEKAKATVE</sequence>
<name>A0AAU9SX57_THLAR</name>
<accession>A0AAU9SX57</accession>